<accession>A0AA88AK03</accession>
<dbReference type="EMBL" id="BTGU01000040">
    <property type="protein sequence ID" value="GMN52057.1"/>
    <property type="molecule type" value="Genomic_DNA"/>
</dbReference>
<dbReference type="Proteomes" id="UP001187192">
    <property type="component" value="Unassembled WGS sequence"/>
</dbReference>
<reference evidence="2" key="1">
    <citation type="submission" date="2023-07" db="EMBL/GenBank/DDBJ databases">
        <title>draft genome sequence of fig (Ficus carica).</title>
        <authorList>
            <person name="Takahashi T."/>
            <person name="Nishimura K."/>
        </authorList>
    </citation>
    <scope>NUCLEOTIDE SEQUENCE</scope>
</reference>
<sequence>MGKVLREGSQKQPVSVLQADKVFVKMILSRNSSVGNRSSHLKSFRTTAEVPFDWESEPGKPKDPPKGDSFSDPPVDQQPFEEAREVHAPPCPQPRAARKAASQQAKVRFWRKLIEKGQKTVKKVRQKPLALPSFKEVARGSIVFGGLDGILPKSDYHDSFNSSMASSSSNYSSSMSSSSNSFLALERSSKLQTFARGCIKWAF</sequence>
<evidence type="ECO:0000313" key="2">
    <source>
        <dbReference type="EMBL" id="GMN52057.1"/>
    </source>
</evidence>
<dbReference type="AlphaFoldDB" id="A0AA88AK03"/>
<name>A0AA88AK03_FICCA</name>
<protein>
    <submittedName>
        <fullName evidence="2">Uncharacterized protein</fullName>
    </submittedName>
</protein>
<feature type="region of interest" description="Disordered" evidence="1">
    <location>
        <begin position="33"/>
        <end position="103"/>
    </location>
</feature>
<gene>
    <name evidence="2" type="ORF">TIFTF001_021212</name>
</gene>
<feature type="compositionally biased region" description="Basic and acidic residues" evidence="1">
    <location>
        <begin position="57"/>
        <end position="66"/>
    </location>
</feature>
<evidence type="ECO:0000313" key="3">
    <source>
        <dbReference type="Proteomes" id="UP001187192"/>
    </source>
</evidence>
<proteinExistence type="predicted"/>
<comment type="caution">
    <text evidence="2">The sequence shown here is derived from an EMBL/GenBank/DDBJ whole genome shotgun (WGS) entry which is preliminary data.</text>
</comment>
<dbReference type="PANTHER" id="PTHR33257:SF4">
    <property type="entry name" value="EXPRESSED PROTEIN"/>
    <property type="match status" value="1"/>
</dbReference>
<organism evidence="2 3">
    <name type="scientific">Ficus carica</name>
    <name type="common">Common fig</name>
    <dbReference type="NCBI Taxonomy" id="3494"/>
    <lineage>
        <taxon>Eukaryota</taxon>
        <taxon>Viridiplantae</taxon>
        <taxon>Streptophyta</taxon>
        <taxon>Embryophyta</taxon>
        <taxon>Tracheophyta</taxon>
        <taxon>Spermatophyta</taxon>
        <taxon>Magnoliopsida</taxon>
        <taxon>eudicotyledons</taxon>
        <taxon>Gunneridae</taxon>
        <taxon>Pentapetalae</taxon>
        <taxon>rosids</taxon>
        <taxon>fabids</taxon>
        <taxon>Rosales</taxon>
        <taxon>Moraceae</taxon>
        <taxon>Ficeae</taxon>
        <taxon>Ficus</taxon>
    </lineage>
</organism>
<keyword evidence="3" id="KW-1185">Reference proteome</keyword>
<evidence type="ECO:0000256" key="1">
    <source>
        <dbReference type="SAM" id="MobiDB-lite"/>
    </source>
</evidence>
<dbReference type="Gramene" id="FCD_00024970-RA">
    <property type="protein sequence ID" value="FCD_00024970-RA:cds"/>
    <property type="gene ID" value="FCD_00024970"/>
</dbReference>
<dbReference type="PANTHER" id="PTHR33257">
    <property type="entry name" value="OS05G0165500 PROTEIN"/>
    <property type="match status" value="1"/>
</dbReference>